<dbReference type="EMBL" id="HE681721">
    <property type="protein sequence ID" value="CCG25765.1"/>
    <property type="molecule type" value="Genomic_DNA"/>
</dbReference>
<feature type="region of interest" description="Disordered" evidence="1">
    <location>
        <begin position="143"/>
        <end position="228"/>
    </location>
</feature>
<dbReference type="AlphaFoldDB" id="H8X3X7"/>
<reference evidence="2 3" key="1">
    <citation type="journal article" date="2012" name="PLoS ONE">
        <title>Sequence and analysis of the genome of the pathogenic yeast Candida orthopsilosis.</title>
        <authorList>
            <person name="Riccombeni A."/>
            <person name="Vidanes G."/>
            <person name="Proux-Wera E."/>
            <person name="Wolfe K.H."/>
            <person name="Butler G."/>
        </authorList>
    </citation>
    <scope>NUCLEOTIDE SEQUENCE [LARGE SCALE GENOMIC DNA]</scope>
    <source>
        <strain evidence="2 3">Co 90-125</strain>
    </source>
</reference>
<accession>H8X3X7</accession>
<dbReference type="RefSeq" id="XP_003868669.1">
    <property type="nucleotide sequence ID" value="XM_003868621.1"/>
</dbReference>
<sequence>MSLFLPEFHREIQSKFLDSVIPELKENSINLNNYESIDDLLSFLELSSNQPLVPSEEIFHLLLTIASRSSSCNWSADSSNSKSGFMDTQEHLSASKHYNQLLHKSSLNDRCINILQRYKDLVYNGNKEVYSVLQQAINHLVTREHSRQRTSNITSILKPIDQSSTPKIKEERRNRKRRHDEITEAEGSDDTPIVISDSEDDYNDPDFRLSHESQEGSASADVFKSPSQTNGTLSGSWIGLRLFDEPLLKDQFHLSEGRFGMWELINWTFYCAGLSTSFYPQKNTNCHAIYEAQANTLLFVFDIIEYNLVNTLNDIFEDQDPYVTLCKSSTNKNRFASLQVEDNSSILLSRLLQSLGYLQSQWYDRIVEFVFNGLTRLPPCPKTCYQHESILVRPELNLKKRGTSSRGVSSQAEIGDDSDNMDSMSLRFKICATVYYWSLVFDKSVFSGTSFGRNSSTHLNPAELLKFICEKFNYIDNRYLIEFYYSSLSPSAIPPKYKQLFLTNLGIQLLKMLTGLSENINFELDDFLHLNEGNNQVNNLDLILSWINDPSLYAQITEDESYDNFNKFYQSWTKLNFILEWSLSVTLGDLKDSGNNIYKDPIIYNKFKNADSLRKMAFQGFLNTSLQPKEVSNFKFQLSESSVDDANSNMMTWEPFTSILSNYI</sequence>
<dbReference type="GeneID" id="14539507"/>
<proteinExistence type="predicted"/>
<name>H8X3X7_CANO9</name>
<protein>
    <submittedName>
        <fullName evidence="2">Uncharacterized protein</fullName>
    </submittedName>
</protein>
<gene>
    <name evidence="2" type="ORF">CORT_0C03910</name>
</gene>
<dbReference type="Proteomes" id="UP000005018">
    <property type="component" value="Chromosome 3"/>
</dbReference>
<evidence type="ECO:0000256" key="1">
    <source>
        <dbReference type="SAM" id="MobiDB-lite"/>
    </source>
</evidence>
<dbReference type="eggNOG" id="ENOG502RPYN">
    <property type="taxonomic scope" value="Eukaryota"/>
</dbReference>
<feature type="compositionally biased region" description="Polar residues" evidence="1">
    <location>
        <begin position="149"/>
        <end position="166"/>
    </location>
</feature>
<feature type="compositionally biased region" description="Basic and acidic residues" evidence="1">
    <location>
        <begin position="205"/>
        <end position="214"/>
    </location>
</feature>
<evidence type="ECO:0000313" key="2">
    <source>
        <dbReference type="EMBL" id="CCG25765.1"/>
    </source>
</evidence>
<dbReference type="KEGG" id="cot:CORT_0C03910"/>
<dbReference type="HOGENOM" id="CLU_365629_0_0_1"/>
<keyword evidence="3" id="KW-1185">Reference proteome</keyword>
<evidence type="ECO:0000313" key="3">
    <source>
        <dbReference type="Proteomes" id="UP000005018"/>
    </source>
</evidence>
<dbReference type="OrthoDB" id="4084947at2759"/>
<organism evidence="2 3">
    <name type="scientific">Candida orthopsilosis (strain 90-125)</name>
    <name type="common">Yeast</name>
    <dbReference type="NCBI Taxonomy" id="1136231"/>
    <lineage>
        <taxon>Eukaryota</taxon>
        <taxon>Fungi</taxon>
        <taxon>Dikarya</taxon>
        <taxon>Ascomycota</taxon>
        <taxon>Saccharomycotina</taxon>
        <taxon>Pichiomycetes</taxon>
        <taxon>Debaryomycetaceae</taxon>
        <taxon>Candida/Lodderomyces clade</taxon>
        <taxon>Candida</taxon>
    </lineage>
</organism>